<proteinExistence type="inferred from homology"/>
<dbReference type="GO" id="GO:0009060">
    <property type="term" value="P:aerobic respiration"/>
    <property type="evidence" value="ECO:0007669"/>
    <property type="project" value="TreeGrafter"/>
</dbReference>
<keyword evidence="4 8" id="KW-1133">Transmembrane helix</keyword>
<keyword evidence="3 6" id="KW-0812">Transmembrane</keyword>
<accession>G9HRD5</accession>
<geneLocation type="mitochondrion" evidence="9"/>
<evidence type="ECO:0000313" key="9">
    <source>
        <dbReference type="EMBL" id="AEV66647.1"/>
    </source>
</evidence>
<keyword evidence="7 9" id="KW-0496">Mitochondrion</keyword>
<reference evidence="9" key="1">
    <citation type="journal article" date="2012" name="Genome Biol. Evol.">
        <title>The Oxytricha trifallax Mitochondrial Genome.</title>
        <authorList>
            <person name="Swart E.C."/>
            <person name="Nowacki M."/>
            <person name="Shum J."/>
            <person name="Stiles H."/>
            <person name="Higgins B.P."/>
            <person name="Doak T.G."/>
            <person name="Schotanus K."/>
            <person name="Magrini V.J."/>
            <person name="Minx P."/>
            <person name="Mardis E.R."/>
            <person name="Landweber L.F."/>
        </authorList>
    </citation>
    <scope>NUCLEOTIDE SEQUENCE</scope>
</reference>
<feature type="transmembrane region" description="Helical" evidence="8">
    <location>
        <begin position="137"/>
        <end position="155"/>
    </location>
</feature>
<feature type="transmembrane region" description="Helical" evidence="8">
    <location>
        <begin position="104"/>
        <end position="125"/>
    </location>
</feature>
<evidence type="ECO:0000256" key="3">
    <source>
        <dbReference type="ARBA" id="ARBA00022692"/>
    </source>
</evidence>
<evidence type="ECO:0000256" key="6">
    <source>
        <dbReference type="RuleBase" id="RU000471"/>
    </source>
</evidence>
<evidence type="ECO:0000256" key="7">
    <source>
        <dbReference type="RuleBase" id="RU000473"/>
    </source>
</evidence>
<dbReference type="EMBL" id="JN383843">
    <property type="protein sequence ID" value="AEV66647.1"/>
    <property type="molecule type" value="Genomic_DNA"/>
</dbReference>
<feature type="transmembrane region" description="Helical" evidence="8">
    <location>
        <begin position="175"/>
        <end position="193"/>
    </location>
</feature>
<keyword evidence="7" id="KW-0830">Ubiquinone</keyword>
<evidence type="ECO:0000256" key="4">
    <source>
        <dbReference type="ARBA" id="ARBA00022989"/>
    </source>
</evidence>
<organism evidence="9">
    <name type="scientific">Oxytricha trifallax</name>
    <dbReference type="NCBI Taxonomy" id="1172189"/>
    <lineage>
        <taxon>Eukaryota</taxon>
        <taxon>Sar</taxon>
        <taxon>Alveolata</taxon>
        <taxon>Ciliophora</taxon>
        <taxon>Intramacronucleata</taxon>
        <taxon>Spirotrichea</taxon>
        <taxon>Stichotrichia</taxon>
        <taxon>Sporadotrichida</taxon>
        <taxon>Oxytrichidae</taxon>
        <taxon>Oxytrichinae</taxon>
        <taxon>Oxytricha</taxon>
    </lineage>
</organism>
<name>G9HRD5_9SPIT</name>
<dbReference type="GO" id="GO:0008137">
    <property type="term" value="F:NADH dehydrogenase (ubiquinone) activity"/>
    <property type="evidence" value="ECO:0007669"/>
    <property type="project" value="UniProtKB-EC"/>
</dbReference>
<dbReference type="GO" id="GO:0005743">
    <property type="term" value="C:mitochondrial inner membrane"/>
    <property type="evidence" value="ECO:0007669"/>
    <property type="project" value="UniProtKB-SubCell"/>
</dbReference>
<feature type="transmembrane region" description="Helical" evidence="8">
    <location>
        <begin position="6"/>
        <end position="23"/>
    </location>
</feature>
<feature type="transmembrane region" description="Helical" evidence="8">
    <location>
        <begin position="67"/>
        <end position="84"/>
    </location>
</feature>
<evidence type="ECO:0000256" key="2">
    <source>
        <dbReference type="ARBA" id="ARBA00010535"/>
    </source>
</evidence>
<dbReference type="GO" id="GO:0003954">
    <property type="term" value="F:NADH dehydrogenase activity"/>
    <property type="evidence" value="ECO:0007669"/>
    <property type="project" value="TreeGrafter"/>
</dbReference>
<keyword evidence="5 8" id="KW-0472">Membrane</keyword>
<protein>
    <recommendedName>
        <fullName evidence="7">NADH-ubiquinone oxidoreductase chain 1</fullName>
        <ecNumber evidence="7">7.1.1.2</ecNumber>
    </recommendedName>
</protein>
<dbReference type="Pfam" id="PF00146">
    <property type="entry name" value="NADHdh"/>
    <property type="match status" value="1"/>
</dbReference>
<evidence type="ECO:0000256" key="8">
    <source>
        <dbReference type="SAM" id="Phobius"/>
    </source>
</evidence>
<feature type="transmembrane region" description="Helical" evidence="8">
    <location>
        <begin position="305"/>
        <end position="324"/>
    </location>
</feature>
<dbReference type="EC" id="7.1.1.2" evidence="7"/>
<comment type="similarity">
    <text evidence="2 6">Belongs to the complex I subunit 1 family.</text>
</comment>
<feature type="transmembrane region" description="Helical" evidence="8">
    <location>
        <begin position="223"/>
        <end position="247"/>
    </location>
</feature>
<sequence length="340" mass="39824">MSEFALIISFISVLLTLFVVLTERKFLAYAQRRMGPAVMGRNGAFQIALDLVKLLTKEIFLIPRPSTALAPVFLALLYATQLIFSQNFIWGPSMFMSENVDSLILYHLILVLFSNIFFVLVGLISQSRYAIIGTVRALVHVISLDIFITIMYSLLIFSSQSANFHDFVNAQEGTWFFFLYAPAASAFVVLLLLESKRTPFDHAETESEVVAGYSVEYSGPMLLIFYLAEYLHLVISSVHFVLFFFGGWYALKFFFFCHLFFFQFTTYLIILSYLIILLELNNFNVFTFFLFFFTFRSSYKSFFWIFTNLLLVLYLLFLLVFNFFQKFLFIEFYMNFFYFF</sequence>
<comment type="subcellular location">
    <subcellularLocation>
        <location evidence="1">Membrane</location>
        <topology evidence="1">Multi-pass membrane protein</topology>
    </subcellularLocation>
    <subcellularLocation>
        <location evidence="6">Mitochondrion inner membrane</location>
        <topology evidence="6">Multi-pass membrane protein</topology>
    </subcellularLocation>
</comment>
<comment type="catalytic activity">
    <reaction evidence="7">
        <text>a ubiquinone + NADH + 5 H(+)(in) = a ubiquinol + NAD(+) + 4 H(+)(out)</text>
        <dbReference type="Rhea" id="RHEA:29091"/>
        <dbReference type="Rhea" id="RHEA-COMP:9565"/>
        <dbReference type="Rhea" id="RHEA-COMP:9566"/>
        <dbReference type="ChEBI" id="CHEBI:15378"/>
        <dbReference type="ChEBI" id="CHEBI:16389"/>
        <dbReference type="ChEBI" id="CHEBI:17976"/>
        <dbReference type="ChEBI" id="CHEBI:57540"/>
        <dbReference type="ChEBI" id="CHEBI:57945"/>
        <dbReference type="EC" id="7.1.1.2"/>
    </reaction>
</comment>
<dbReference type="PANTHER" id="PTHR11432">
    <property type="entry name" value="NADH DEHYDROGENASE SUBUNIT 1"/>
    <property type="match status" value="1"/>
</dbReference>
<evidence type="ECO:0000256" key="5">
    <source>
        <dbReference type="ARBA" id="ARBA00023136"/>
    </source>
</evidence>
<dbReference type="InterPro" id="IPR001694">
    <property type="entry name" value="NADH_UbQ_OxRdtase_su1/FPO"/>
</dbReference>
<dbReference type="AlphaFoldDB" id="G9HRD5"/>
<dbReference type="PANTHER" id="PTHR11432:SF3">
    <property type="entry name" value="NADH-UBIQUINONE OXIDOREDUCTASE CHAIN 1"/>
    <property type="match status" value="1"/>
</dbReference>
<gene>
    <name evidence="9" type="primary">nad1_a</name>
</gene>
<keyword evidence="6" id="KW-0520">NAD</keyword>
<evidence type="ECO:0000256" key="1">
    <source>
        <dbReference type="ARBA" id="ARBA00004141"/>
    </source>
</evidence>